<keyword evidence="2" id="KW-1185">Reference proteome</keyword>
<name>A0A9Q1EP94_SYNKA</name>
<organism evidence="1 2">
    <name type="scientific">Synaphobranchus kaupii</name>
    <name type="common">Kaup's arrowtooth eel</name>
    <dbReference type="NCBI Taxonomy" id="118154"/>
    <lineage>
        <taxon>Eukaryota</taxon>
        <taxon>Metazoa</taxon>
        <taxon>Chordata</taxon>
        <taxon>Craniata</taxon>
        <taxon>Vertebrata</taxon>
        <taxon>Euteleostomi</taxon>
        <taxon>Actinopterygii</taxon>
        <taxon>Neopterygii</taxon>
        <taxon>Teleostei</taxon>
        <taxon>Anguilliformes</taxon>
        <taxon>Synaphobranchidae</taxon>
        <taxon>Synaphobranchus</taxon>
    </lineage>
</organism>
<dbReference type="EMBL" id="JAINUF010000014">
    <property type="protein sequence ID" value="KAJ8342473.1"/>
    <property type="molecule type" value="Genomic_DNA"/>
</dbReference>
<dbReference type="AlphaFoldDB" id="A0A9Q1EP94"/>
<reference evidence="1" key="1">
    <citation type="journal article" date="2023" name="Science">
        <title>Genome structures resolve the early diversification of teleost fishes.</title>
        <authorList>
            <person name="Parey E."/>
            <person name="Louis A."/>
            <person name="Montfort J."/>
            <person name="Bouchez O."/>
            <person name="Roques C."/>
            <person name="Iampietro C."/>
            <person name="Lluch J."/>
            <person name="Castinel A."/>
            <person name="Donnadieu C."/>
            <person name="Desvignes T."/>
            <person name="Floi Bucao C."/>
            <person name="Jouanno E."/>
            <person name="Wen M."/>
            <person name="Mejri S."/>
            <person name="Dirks R."/>
            <person name="Jansen H."/>
            <person name="Henkel C."/>
            <person name="Chen W.J."/>
            <person name="Zahm M."/>
            <person name="Cabau C."/>
            <person name="Klopp C."/>
            <person name="Thompson A.W."/>
            <person name="Robinson-Rechavi M."/>
            <person name="Braasch I."/>
            <person name="Lecointre G."/>
            <person name="Bobe J."/>
            <person name="Postlethwait J.H."/>
            <person name="Berthelot C."/>
            <person name="Roest Crollius H."/>
            <person name="Guiguen Y."/>
        </authorList>
    </citation>
    <scope>NUCLEOTIDE SEQUENCE</scope>
    <source>
        <strain evidence="1">WJC10195</strain>
    </source>
</reference>
<gene>
    <name evidence="1" type="ORF">SKAU_G00324010</name>
</gene>
<evidence type="ECO:0000313" key="1">
    <source>
        <dbReference type="EMBL" id="KAJ8342473.1"/>
    </source>
</evidence>
<comment type="caution">
    <text evidence="1">The sequence shown here is derived from an EMBL/GenBank/DDBJ whole genome shotgun (WGS) entry which is preliminary data.</text>
</comment>
<sequence length="141" mass="15087">MEDACMFARGVCATAAQIKRGPSMHWGWRAGCGAHRLTVAGSFFVQCCSIHLISRKPRVGAGEINSSRGPPADVRDPPSVLRLRTGGRLTAERLQGNLVVAPRPLREVCETLAAPPRSTWASASVPLFTSSDHVVMGLDPL</sequence>
<proteinExistence type="predicted"/>
<protein>
    <submittedName>
        <fullName evidence="1">Uncharacterized protein</fullName>
    </submittedName>
</protein>
<dbReference type="Proteomes" id="UP001152622">
    <property type="component" value="Chromosome 14"/>
</dbReference>
<accession>A0A9Q1EP94</accession>
<evidence type="ECO:0000313" key="2">
    <source>
        <dbReference type="Proteomes" id="UP001152622"/>
    </source>
</evidence>